<dbReference type="PROSITE" id="PS50026">
    <property type="entry name" value="EGF_3"/>
    <property type="match status" value="1"/>
</dbReference>
<feature type="domain" description="EGF-like" evidence="4">
    <location>
        <begin position="64"/>
        <end position="98"/>
    </location>
</feature>
<protein>
    <submittedName>
        <fullName evidence="7">EGF-like domain-containing protein</fullName>
    </submittedName>
</protein>
<evidence type="ECO:0000256" key="3">
    <source>
        <dbReference type="SAM" id="Phobius"/>
    </source>
</evidence>
<dbReference type="AlphaFoldDB" id="A0A0M3K1G7"/>
<accession>A0A0M3K1G7</accession>
<evidence type="ECO:0000259" key="4">
    <source>
        <dbReference type="PROSITE" id="PS50026"/>
    </source>
</evidence>
<evidence type="ECO:0000313" key="6">
    <source>
        <dbReference type="Proteomes" id="UP000267096"/>
    </source>
</evidence>
<evidence type="ECO:0000256" key="1">
    <source>
        <dbReference type="PROSITE-ProRule" id="PRU00076"/>
    </source>
</evidence>
<feature type="region of interest" description="Disordered" evidence="2">
    <location>
        <begin position="301"/>
        <end position="345"/>
    </location>
</feature>
<feature type="region of interest" description="Disordered" evidence="2">
    <location>
        <begin position="260"/>
        <end position="288"/>
    </location>
</feature>
<keyword evidence="1" id="KW-0245">EGF-like domain</keyword>
<keyword evidence="6" id="KW-1185">Reference proteome</keyword>
<reference evidence="7" key="1">
    <citation type="submission" date="2017-02" db="UniProtKB">
        <authorList>
            <consortium name="WormBaseParasite"/>
        </authorList>
    </citation>
    <scope>IDENTIFICATION</scope>
</reference>
<feature type="compositionally biased region" description="Low complexity" evidence="2">
    <location>
        <begin position="260"/>
        <end position="274"/>
    </location>
</feature>
<keyword evidence="3" id="KW-0472">Membrane</keyword>
<dbReference type="WBParaSite" id="ASIM_0001470901-mRNA-1">
    <property type="protein sequence ID" value="ASIM_0001470901-mRNA-1"/>
    <property type="gene ID" value="ASIM_0001470901"/>
</dbReference>
<evidence type="ECO:0000313" key="7">
    <source>
        <dbReference type="WBParaSite" id="ASIM_0001470901-mRNA-1"/>
    </source>
</evidence>
<dbReference type="OrthoDB" id="10266706at2759"/>
<feature type="transmembrane region" description="Helical" evidence="3">
    <location>
        <begin position="146"/>
        <end position="163"/>
    </location>
</feature>
<feature type="compositionally biased region" description="Low complexity" evidence="2">
    <location>
        <begin position="312"/>
        <end position="321"/>
    </location>
</feature>
<keyword evidence="3" id="KW-0812">Transmembrane</keyword>
<keyword evidence="3" id="KW-1133">Transmembrane helix</keyword>
<dbReference type="InterPro" id="IPR000742">
    <property type="entry name" value="EGF"/>
</dbReference>
<organism evidence="7">
    <name type="scientific">Anisakis simplex</name>
    <name type="common">Herring worm</name>
    <dbReference type="NCBI Taxonomy" id="6269"/>
    <lineage>
        <taxon>Eukaryota</taxon>
        <taxon>Metazoa</taxon>
        <taxon>Ecdysozoa</taxon>
        <taxon>Nematoda</taxon>
        <taxon>Chromadorea</taxon>
        <taxon>Rhabditida</taxon>
        <taxon>Spirurina</taxon>
        <taxon>Ascaridomorpha</taxon>
        <taxon>Ascaridoidea</taxon>
        <taxon>Anisakidae</taxon>
        <taxon>Anisakis</taxon>
        <taxon>Anisakis simplex complex</taxon>
    </lineage>
</organism>
<sequence>MLGFTPECLNGGTRTARGDCICPKYYQGDRCEEIICVNNGTRVKVTKTMPDEYICKCPHPEYISGAHCELVRCMNGGRAMDNGHCRCLDYWYTGQFCQNYTASWGAVLGVPLVCIVIIIICCVVCRLDLCPRKQTRGGRRRRRAPMSGTLSGTGAIAGGHLLGARRQNLSAYRDANMRRGMESALRVQENLLNEENPNRMALQPADSNGILPSYVIRLNTLPVFNPAMIGNEVDGELKPIDPPPPYDLVIASSGANVNNTGNNTTNLANNNANLSQRPPEYTPHDVNATYNPTISAEVQAPVAATDRSRATHSNSNQSSNNNHRRSGLAAQPQQQTTHDIPRPQR</sequence>
<proteinExistence type="predicted"/>
<evidence type="ECO:0000313" key="5">
    <source>
        <dbReference type="EMBL" id="VDK51532.1"/>
    </source>
</evidence>
<evidence type="ECO:0000256" key="2">
    <source>
        <dbReference type="SAM" id="MobiDB-lite"/>
    </source>
</evidence>
<dbReference type="Proteomes" id="UP000267096">
    <property type="component" value="Unassembled WGS sequence"/>
</dbReference>
<feature type="transmembrane region" description="Helical" evidence="3">
    <location>
        <begin position="104"/>
        <end position="125"/>
    </location>
</feature>
<comment type="caution">
    <text evidence="1">Lacks conserved residue(s) required for the propagation of feature annotation.</text>
</comment>
<dbReference type="EMBL" id="UYRR01031623">
    <property type="protein sequence ID" value="VDK51532.1"/>
    <property type="molecule type" value="Genomic_DNA"/>
</dbReference>
<gene>
    <name evidence="5" type="ORF">ASIM_LOCUS14119</name>
</gene>
<dbReference type="Gene3D" id="2.10.25.10">
    <property type="entry name" value="Laminin"/>
    <property type="match status" value="1"/>
</dbReference>
<name>A0A0M3K1G7_ANISI</name>
<reference evidence="5 6" key="2">
    <citation type="submission" date="2018-11" db="EMBL/GenBank/DDBJ databases">
        <authorList>
            <consortium name="Pathogen Informatics"/>
        </authorList>
    </citation>
    <scope>NUCLEOTIDE SEQUENCE [LARGE SCALE GENOMIC DNA]</scope>
</reference>